<name>A0A7J9C0W8_GOSGO</name>
<keyword evidence="2" id="KW-1185">Reference proteome</keyword>
<evidence type="ECO:0000313" key="1">
    <source>
        <dbReference type="EMBL" id="MBA0742018.1"/>
    </source>
</evidence>
<reference evidence="1 2" key="1">
    <citation type="journal article" date="2019" name="Genome Biol. Evol.">
        <title>Insights into the evolution of the New World diploid cottons (Gossypium, subgenus Houzingenia) based on genome sequencing.</title>
        <authorList>
            <person name="Grover C.E."/>
            <person name="Arick M.A. 2nd"/>
            <person name="Thrash A."/>
            <person name="Conover J.L."/>
            <person name="Sanders W.S."/>
            <person name="Peterson D.G."/>
            <person name="Frelichowski J.E."/>
            <person name="Scheffler J.A."/>
            <person name="Scheffler B.E."/>
            <person name="Wendel J.F."/>
        </authorList>
    </citation>
    <scope>NUCLEOTIDE SEQUENCE [LARGE SCALE GENOMIC DNA]</scope>
    <source>
        <strain evidence="1">5</strain>
        <tissue evidence="1">Leaf</tissue>
    </source>
</reference>
<gene>
    <name evidence="1" type="ORF">Gogos_015130</name>
</gene>
<accession>A0A7J9C0W8</accession>
<organism evidence="1 2">
    <name type="scientific">Gossypium gossypioides</name>
    <name type="common">Mexican cotton</name>
    <name type="synonym">Selera gossypioides</name>
    <dbReference type="NCBI Taxonomy" id="34282"/>
    <lineage>
        <taxon>Eukaryota</taxon>
        <taxon>Viridiplantae</taxon>
        <taxon>Streptophyta</taxon>
        <taxon>Embryophyta</taxon>
        <taxon>Tracheophyta</taxon>
        <taxon>Spermatophyta</taxon>
        <taxon>Magnoliopsida</taxon>
        <taxon>eudicotyledons</taxon>
        <taxon>Gunneridae</taxon>
        <taxon>Pentapetalae</taxon>
        <taxon>rosids</taxon>
        <taxon>malvids</taxon>
        <taxon>Malvales</taxon>
        <taxon>Malvaceae</taxon>
        <taxon>Malvoideae</taxon>
        <taxon>Gossypium</taxon>
    </lineage>
</organism>
<proteinExistence type="predicted"/>
<dbReference type="Proteomes" id="UP000593579">
    <property type="component" value="Unassembled WGS sequence"/>
</dbReference>
<dbReference type="EMBL" id="JABEZY010000007">
    <property type="protein sequence ID" value="MBA0742018.1"/>
    <property type="molecule type" value="Genomic_DNA"/>
</dbReference>
<comment type="caution">
    <text evidence="1">The sequence shown here is derived from an EMBL/GenBank/DDBJ whole genome shotgun (WGS) entry which is preliminary data.</text>
</comment>
<dbReference type="AlphaFoldDB" id="A0A7J9C0W8"/>
<protein>
    <submittedName>
        <fullName evidence="1">Uncharacterized protein</fullName>
    </submittedName>
</protein>
<sequence length="66" mass="7630">MILCTLWKSYLQGPTFFKGEHIPMDVAFKPWVPHALESIIASFDSSLPQVVRMNCRRNHEDELKGI</sequence>
<evidence type="ECO:0000313" key="2">
    <source>
        <dbReference type="Proteomes" id="UP000593579"/>
    </source>
</evidence>